<dbReference type="Proteomes" id="UP000310719">
    <property type="component" value="Chromosome"/>
</dbReference>
<proteinExistence type="predicted"/>
<dbReference type="EMBL" id="LR590464">
    <property type="protein sequence ID" value="VTP81586.1"/>
    <property type="molecule type" value="Genomic_DNA"/>
</dbReference>
<evidence type="ECO:0000313" key="2">
    <source>
        <dbReference type="Proteomes" id="UP000310719"/>
    </source>
</evidence>
<dbReference type="STRING" id="83655.APT61_01780"/>
<accession>A0A4U9IUY3</accession>
<reference evidence="1 2" key="1">
    <citation type="submission" date="2019-05" db="EMBL/GenBank/DDBJ databases">
        <authorList>
            <consortium name="Pathogen Informatics"/>
        </authorList>
    </citation>
    <scope>NUCLEOTIDE SEQUENCE [LARGE SCALE GENOMIC DNA]</scope>
    <source>
        <strain evidence="1 2">NCTC13032</strain>
    </source>
</reference>
<dbReference type="AlphaFoldDB" id="A0A4U9IUY3"/>
<organism evidence="1 2">
    <name type="scientific">Leclercia adecarboxylata</name>
    <dbReference type="NCBI Taxonomy" id="83655"/>
    <lineage>
        <taxon>Bacteria</taxon>
        <taxon>Pseudomonadati</taxon>
        <taxon>Pseudomonadota</taxon>
        <taxon>Gammaproteobacteria</taxon>
        <taxon>Enterobacterales</taxon>
        <taxon>Enterobacteriaceae</taxon>
        <taxon>Leclercia</taxon>
    </lineage>
</organism>
<name>A0A4U9IUY3_9ENTR</name>
<evidence type="ECO:0000313" key="1">
    <source>
        <dbReference type="EMBL" id="VTP81586.1"/>
    </source>
</evidence>
<sequence>MNWRWPPDALRFDYAEDTFSNAYHVTAAQNKEVATLLELARELRLRLATITPDAGALAHLLPFVQAPAQCVAWRDRDQWLWAMRHQWGRRGLAEAPDVERLAALLALGGGRDRLLWGRQF</sequence>
<protein>
    <submittedName>
        <fullName evidence="1">Uncharacterized protein</fullName>
    </submittedName>
</protein>
<gene>
    <name evidence="1" type="ORF">NCTC13032_06865</name>
</gene>